<evidence type="ECO:0000256" key="1">
    <source>
        <dbReference type="SAM" id="SignalP"/>
    </source>
</evidence>
<gene>
    <name evidence="3" type="ORF">PT974_07245</name>
</gene>
<comment type="caution">
    <text evidence="3">The sequence shown here is derived from an EMBL/GenBank/DDBJ whole genome shotgun (WGS) entry which is preliminary data.</text>
</comment>
<sequence>MKWFSWLVTAAAAVAAAPDLSARDSSASLSASASLTECQHATKGEPFWMETIKHTGISPFLNDSSYAVFRNVKDFGAKGDGVTDDTEAIQKAIDAGGRCFTGCGDSRDPPAKTLKPALIYFPSGEYKISRTLNIYIYTQLVGNPLKRPVLKADAGFQGLYLIDGFPSPPVSPFPSTINLYLQIRNFVFDTTAVNVNSKVACLNWPSAQAVTLSFTDIVMARDSLHQGVVFNGSTGGGGGSATFMGDLTFTGGAIGIRMDNQQYAIRGATFKNIKTGIQINHIFTFALQGLVFDNVELGINYTAAPGASVGSLILIDSEAKSTKTVILSQHTKNADGSIIIENLKLNEVGKTVADRSGATILAGATHTGKIESFIQGTVYKDQSSGKYVEESGKFSRAQALVDHSGAYFTKSRPQYEGFSARCFSSVKDFGAIGDGKTDATKALNAALKANANKRITYLPAGNYHVSGTVHVPAGSRIVGEAWSTISAIGEFFEDESNPQVMFKMGEPGTTGVIELTDIAFDVADVLPGAILVENNIAGRQHGDVGLWDTHFRAGGTIGSAVETKCASYPQSHIDQCKAAFLFMHLKSDSSTYMESVWGWSVNRDLDGLSGAVNGTSQSIAVGRGLLVEAKRGTWLVGTAFEHFVFYQYQVVGAENVMSLMAQTETVYWQPAPQAPSPWKPNPKYYDPDFSNCDGTSLQCYMGWSLRVVGGRDQTYYGLGFWQFFNGLAGVPGPYAQDNIVSIEKKPIGLKIYNLGVHLVKNMVTVDGKTAAISADNKGGWGGLIAAYLPFS</sequence>
<dbReference type="InterPro" id="IPR011050">
    <property type="entry name" value="Pectin_lyase_fold/virulence"/>
</dbReference>
<feature type="domain" description="Rhamnogalacturonase A/B/Epimerase-like pectate lyase" evidence="2">
    <location>
        <begin position="69"/>
        <end position="300"/>
    </location>
</feature>
<keyword evidence="4" id="KW-1185">Reference proteome</keyword>
<dbReference type="Gene3D" id="2.160.20.10">
    <property type="entry name" value="Single-stranded right-handed beta-helix, Pectin lyase-like"/>
    <property type="match status" value="2"/>
</dbReference>
<dbReference type="EMBL" id="JAVFKD010000012">
    <property type="protein sequence ID" value="KAK5993808.1"/>
    <property type="molecule type" value="Genomic_DNA"/>
</dbReference>
<name>A0ABR0SNP9_9HYPO</name>
<proteinExistence type="predicted"/>
<dbReference type="Proteomes" id="UP001338125">
    <property type="component" value="Unassembled WGS sequence"/>
</dbReference>
<dbReference type="PANTHER" id="PTHR33928">
    <property type="entry name" value="POLYGALACTURONASE QRT3"/>
    <property type="match status" value="1"/>
</dbReference>
<dbReference type="InterPro" id="IPR039279">
    <property type="entry name" value="QRT3-like"/>
</dbReference>
<dbReference type="CDD" id="cd23668">
    <property type="entry name" value="GH55_beta13glucanase-like"/>
    <property type="match status" value="1"/>
</dbReference>
<evidence type="ECO:0000313" key="3">
    <source>
        <dbReference type="EMBL" id="KAK5993808.1"/>
    </source>
</evidence>
<dbReference type="Pfam" id="PF12708">
    <property type="entry name" value="Pect-lyase_RHGA_epim"/>
    <property type="match status" value="2"/>
</dbReference>
<keyword evidence="1" id="KW-0732">Signal</keyword>
<dbReference type="SUPFAM" id="SSF51126">
    <property type="entry name" value="Pectin lyase-like"/>
    <property type="match status" value="2"/>
</dbReference>
<dbReference type="PANTHER" id="PTHR33928:SF2">
    <property type="entry name" value="PECTATE LYASE SUPERFAMILY PROTEIN DOMAIN-CONTAINING PROTEIN-RELATED"/>
    <property type="match status" value="1"/>
</dbReference>
<feature type="domain" description="Rhamnogalacturonase A/B/Epimerase-like pectate lyase" evidence="2">
    <location>
        <begin position="423"/>
        <end position="491"/>
    </location>
</feature>
<feature type="chain" id="PRO_5046222907" evidence="1">
    <location>
        <begin position="17"/>
        <end position="791"/>
    </location>
</feature>
<evidence type="ECO:0000313" key="4">
    <source>
        <dbReference type="Proteomes" id="UP001338125"/>
    </source>
</evidence>
<accession>A0ABR0SNP9</accession>
<reference evidence="3 4" key="1">
    <citation type="submission" date="2024-01" db="EMBL/GenBank/DDBJ databases">
        <title>Complete genome of Cladobotryum mycophilum ATHUM6906.</title>
        <authorList>
            <person name="Christinaki A.C."/>
            <person name="Myridakis A.I."/>
            <person name="Kouvelis V.N."/>
        </authorList>
    </citation>
    <scope>NUCLEOTIDE SEQUENCE [LARGE SCALE GENOMIC DNA]</scope>
    <source>
        <strain evidence="3 4">ATHUM6906</strain>
    </source>
</reference>
<evidence type="ECO:0000259" key="2">
    <source>
        <dbReference type="Pfam" id="PF12708"/>
    </source>
</evidence>
<dbReference type="InterPro" id="IPR012334">
    <property type="entry name" value="Pectin_lyas_fold"/>
</dbReference>
<organism evidence="3 4">
    <name type="scientific">Cladobotryum mycophilum</name>
    <dbReference type="NCBI Taxonomy" id="491253"/>
    <lineage>
        <taxon>Eukaryota</taxon>
        <taxon>Fungi</taxon>
        <taxon>Dikarya</taxon>
        <taxon>Ascomycota</taxon>
        <taxon>Pezizomycotina</taxon>
        <taxon>Sordariomycetes</taxon>
        <taxon>Hypocreomycetidae</taxon>
        <taxon>Hypocreales</taxon>
        <taxon>Hypocreaceae</taxon>
        <taxon>Cladobotryum</taxon>
    </lineage>
</organism>
<feature type="signal peptide" evidence="1">
    <location>
        <begin position="1"/>
        <end position="16"/>
    </location>
</feature>
<dbReference type="InterPro" id="IPR024535">
    <property type="entry name" value="RHGA/B-epi-like_pectate_lyase"/>
</dbReference>
<protein>
    <submittedName>
        <fullName evidence="3">Glucan 1,3-beta-glucosidase</fullName>
    </submittedName>
</protein>